<dbReference type="AlphaFoldDB" id="A0A117I035"/>
<dbReference type="RefSeq" id="WP_062835913.1">
    <property type="nucleotide sequence ID" value="NZ_BCNV01000001.1"/>
</dbReference>
<dbReference type="PROSITE" id="PS52050">
    <property type="entry name" value="WYL"/>
    <property type="match status" value="1"/>
</dbReference>
<sequence>MTDRLIRLMRIITLVQAKPGILARELAQRCETTERTIYRDMEALSAMHIPIANMGHGQGYMFISHFAMYPLNWSDEEAQAFMHLAEVMENIRPLLKPAFESAYEKVVASSQKNKTERVEWSEQISGLFKMGLPAWQNESNDPQNQSLITLLQAGISQNTIEGEYLSQGKKGVVRIDPYCLIPREYRFELLGYCHLSEKLRIFQVSRLQKIRILPRTFRKEDYLIQSHFRIPWAYEGSTEWTAFKIRFAPHAVERVMQEQFFIRPILTIEPEGSLLFEAILSDVEEFLVWISKYGPDAEILEPEICRIKMKERLNSWQQMYNRS</sequence>
<reference evidence="5" key="2">
    <citation type="submission" date="2016-01" db="EMBL/GenBank/DDBJ databases">
        <title>Draft Genome Sequence of Paenibacillus amylolyticus Heshi-A3 that Was Isolated from Fermented Rice Bran with Aging Salted Mackerel, Which Was Named Heshiko as Traditional Fermented Seafood in Japan.</title>
        <authorList>
            <person name="Akuzawa S."/>
            <person name="Nakagawa J."/>
            <person name="Kanekatsu T."/>
            <person name="Kubota E."/>
            <person name="Ohtake R."/>
            <person name="Suzuki T."/>
            <person name="Kanesaki Y."/>
        </authorList>
    </citation>
    <scope>NUCLEOTIDE SEQUENCE [LARGE SCALE GENOMIC DNA]</scope>
    <source>
        <strain evidence="5">Heshi-A3</strain>
    </source>
</reference>
<dbReference type="PANTHER" id="PTHR34580">
    <property type="match status" value="1"/>
</dbReference>
<dbReference type="Pfam" id="PF13280">
    <property type="entry name" value="WYL"/>
    <property type="match status" value="1"/>
</dbReference>
<evidence type="ECO:0000313" key="5">
    <source>
        <dbReference type="Proteomes" id="UP000069697"/>
    </source>
</evidence>
<dbReference type="Gene3D" id="1.10.10.10">
    <property type="entry name" value="Winged helix-like DNA-binding domain superfamily/Winged helix DNA-binding domain"/>
    <property type="match status" value="1"/>
</dbReference>
<protein>
    <submittedName>
        <fullName evidence="4">Transcriptional regulator</fullName>
    </submittedName>
</protein>
<feature type="domain" description="WYL" evidence="2">
    <location>
        <begin position="147"/>
        <end position="211"/>
    </location>
</feature>
<name>A0A117I035_PAEAM</name>
<evidence type="ECO:0000259" key="3">
    <source>
        <dbReference type="Pfam" id="PF25583"/>
    </source>
</evidence>
<accession>A0A117I035</accession>
<feature type="domain" description="WCX" evidence="3">
    <location>
        <begin position="243"/>
        <end position="313"/>
    </location>
</feature>
<feature type="domain" description="Helix-turn-helix type 11" evidence="1">
    <location>
        <begin position="7"/>
        <end position="51"/>
    </location>
</feature>
<organism evidence="4 5">
    <name type="scientific">Paenibacillus amylolyticus</name>
    <dbReference type="NCBI Taxonomy" id="1451"/>
    <lineage>
        <taxon>Bacteria</taxon>
        <taxon>Bacillati</taxon>
        <taxon>Bacillota</taxon>
        <taxon>Bacilli</taxon>
        <taxon>Bacillales</taxon>
        <taxon>Paenibacillaceae</taxon>
        <taxon>Paenibacillus</taxon>
    </lineage>
</organism>
<dbReference type="InterPro" id="IPR036390">
    <property type="entry name" value="WH_DNA-bd_sf"/>
</dbReference>
<evidence type="ECO:0000313" key="4">
    <source>
        <dbReference type="EMBL" id="GAS80040.1"/>
    </source>
</evidence>
<dbReference type="InterPro" id="IPR036388">
    <property type="entry name" value="WH-like_DNA-bd_sf"/>
</dbReference>
<evidence type="ECO:0000259" key="1">
    <source>
        <dbReference type="Pfam" id="PF08279"/>
    </source>
</evidence>
<dbReference type="SUPFAM" id="SSF46785">
    <property type="entry name" value="Winged helix' DNA-binding domain"/>
    <property type="match status" value="1"/>
</dbReference>
<proteinExistence type="predicted"/>
<dbReference type="Proteomes" id="UP000069697">
    <property type="component" value="Unassembled WGS sequence"/>
</dbReference>
<comment type="caution">
    <text evidence="4">The sequence shown here is derived from an EMBL/GenBank/DDBJ whole genome shotgun (WGS) entry which is preliminary data.</text>
</comment>
<evidence type="ECO:0000259" key="2">
    <source>
        <dbReference type="Pfam" id="PF13280"/>
    </source>
</evidence>
<dbReference type="InterPro" id="IPR026881">
    <property type="entry name" value="WYL_dom"/>
</dbReference>
<dbReference type="InterPro" id="IPR013196">
    <property type="entry name" value="HTH_11"/>
</dbReference>
<dbReference type="PANTHER" id="PTHR34580:SF3">
    <property type="entry name" value="PROTEIN PAFB"/>
    <property type="match status" value="1"/>
</dbReference>
<dbReference type="Pfam" id="PF25583">
    <property type="entry name" value="WCX"/>
    <property type="match status" value="1"/>
</dbReference>
<dbReference type="InterPro" id="IPR051534">
    <property type="entry name" value="CBASS_pafABC_assoc_protein"/>
</dbReference>
<dbReference type="InterPro" id="IPR057727">
    <property type="entry name" value="WCX_dom"/>
</dbReference>
<dbReference type="Pfam" id="PF08279">
    <property type="entry name" value="HTH_11"/>
    <property type="match status" value="1"/>
</dbReference>
<gene>
    <name evidence="4" type="ORF">PAHA3_0104</name>
</gene>
<reference evidence="4 5" key="1">
    <citation type="journal article" date="2016" name="Genome Announc.">
        <title>Draft Genome Sequence of Paenibacillus amylolyticus Heshi-A3, Isolated from Fermented Rice Bran in a Japanese Fermented Seafood Dish.</title>
        <authorList>
            <person name="Akuzawa S."/>
            <person name="Nagaoka J."/>
            <person name="Kanekatsu M."/>
            <person name="Kubota E."/>
            <person name="Ohtake R."/>
            <person name="Suzuki T."/>
            <person name="Kanesaki Y."/>
        </authorList>
    </citation>
    <scope>NUCLEOTIDE SEQUENCE [LARGE SCALE GENOMIC DNA]</scope>
    <source>
        <strain evidence="4 5">Heshi-A3</strain>
    </source>
</reference>
<dbReference type="EMBL" id="BCNV01000001">
    <property type="protein sequence ID" value="GAS80040.1"/>
    <property type="molecule type" value="Genomic_DNA"/>
</dbReference>